<gene>
    <name evidence="2" type="ORF">BXYJ_LOCUS9418</name>
</gene>
<keyword evidence="3" id="KW-1185">Reference proteome</keyword>
<organism evidence="2 3">
    <name type="scientific">Bursaphelenchus xylophilus</name>
    <name type="common">Pinewood nematode worm</name>
    <name type="synonym">Aphelenchoides xylophilus</name>
    <dbReference type="NCBI Taxonomy" id="6326"/>
    <lineage>
        <taxon>Eukaryota</taxon>
        <taxon>Metazoa</taxon>
        <taxon>Ecdysozoa</taxon>
        <taxon>Nematoda</taxon>
        <taxon>Chromadorea</taxon>
        <taxon>Rhabditida</taxon>
        <taxon>Tylenchina</taxon>
        <taxon>Tylenchomorpha</taxon>
        <taxon>Aphelenchoidea</taxon>
        <taxon>Aphelenchoididae</taxon>
        <taxon>Bursaphelenchus</taxon>
    </lineage>
</organism>
<accession>A0A811LFE8</accession>
<evidence type="ECO:0000313" key="2">
    <source>
        <dbReference type="EMBL" id="CAD5226873.1"/>
    </source>
</evidence>
<name>A0A811LFE8_BURXY</name>
<protein>
    <submittedName>
        <fullName evidence="2">(pine wood nematode) hypothetical protein</fullName>
    </submittedName>
</protein>
<dbReference type="EMBL" id="CAJFDI010000004">
    <property type="protein sequence ID" value="CAD5226873.1"/>
    <property type="molecule type" value="Genomic_DNA"/>
</dbReference>
<feature type="signal peptide" evidence="1">
    <location>
        <begin position="1"/>
        <end position="19"/>
    </location>
</feature>
<evidence type="ECO:0000256" key="1">
    <source>
        <dbReference type="SAM" id="SignalP"/>
    </source>
</evidence>
<dbReference type="Proteomes" id="UP000659654">
    <property type="component" value="Unassembled WGS sequence"/>
</dbReference>
<evidence type="ECO:0000313" key="3">
    <source>
        <dbReference type="Proteomes" id="UP000659654"/>
    </source>
</evidence>
<dbReference type="OrthoDB" id="5807207at2759"/>
<keyword evidence="1" id="KW-0732">Signal</keyword>
<dbReference type="EMBL" id="CAJFCV020000004">
    <property type="protein sequence ID" value="CAG9116423.1"/>
    <property type="molecule type" value="Genomic_DNA"/>
</dbReference>
<feature type="chain" id="PRO_5032978097" evidence="1">
    <location>
        <begin position="20"/>
        <end position="402"/>
    </location>
</feature>
<sequence length="402" mass="46284">MVNLLFTLCISTIFPLIYAVTHCIDYWDKNIAGFSNRSTLYLPCYTDITALEGVHGQELVKSIASTIQCVGMEDFGDVKVNSEQKYFGATEGQHSVLKFCAEESQDEDRLVLYEIELKYSNASVLLELRRSFPKEENTGTKIIIEMDDNEGTDDDWVISEIKSMKSDFKNRLEVVRQTLNDLEQDHNSKLDHCANITRKINRRKGIRLSFVSDIFVRKLLLKTAKKHTKKSRLNEAIETFYQLITATNGQLCGEEIWTLFEICEQKCEQTFEFFHRLSNAVKTLECDNSGYIMNDLWVSVVEDLRSECSEMFDLTIKIVVEVAEPLNESCLVEKLKYLLAAKISALWLEMTSIEHDEFDDVKDIFFDSLNKCIDAFLALRSADEDSMRATNALNYSIRQFHT</sequence>
<reference evidence="2" key="1">
    <citation type="submission" date="2020-09" db="EMBL/GenBank/DDBJ databases">
        <authorList>
            <person name="Kikuchi T."/>
        </authorList>
    </citation>
    <scope>NUCLEOTIDE SEQUENCE</scope>
    <source>
        <strain evidence="2">Ka4C1</strain>
    </source>
</reference>
<dbReference type="AlphaFoldDB" id="A0A811LFE8"/>
<proteinExistence type="predicted"/>
<dbReference type="Proteomes" id="UP000582659">
    <property type="component" value="Unassembled WGS sequence"/>
</dbReference>
<comment type="caution">
    <text evidence="2">The sequence shown here is derived from an EMBL/GenBank/DDBJ whole genome shotgun (WGS) entry which is preliminary data.</text>
</comment>